<accession>A0ABR2UM14</accession>
<name>A0ABR2UM14_9PEZI</name>
<reference evidence="3 4" key="1">
    <citation type="journal article" date="2024" name="J. Plant Pathol.">
        <title>Sequence and assembly of the genome of Seiridium unicorne, isolate CBS 538.82, causal agent of cypress canker disease.</title>
        <authorList>
            <person name="Scali E."/>
            <person name="Rocca G.D."/>
            <person name="Danti R."/>
            <person name="Garbelotto M."/>
            <person name="Barberini S."/>
            <person name="Baroncelli R."/>
            <person name="Emiliani G."/>
        </authorList>
    </citation>
    <scope>NUCLEOTIDE SEQUENCE [LARGE SCALE GENOMIC DNA]</scope>
    <source>
        <strain evidence="3 4">BM-138-508</strain>
    </source>
</reference>
<gene>
    <name evidence="3" type="ORF">SUNI508_10500</name>
</gene>
<organism evidence="3 4">
    <name type="scientific">Seiridium unicorne</name>
    <dbReference type="NCBI Taxonomy" id="138068"/>
    <lineage>
        <taxon>Eukaryota</taxon>
        <taxon>Fungi</taxon>
        <taxon>Dikarya</taxon>
        <taxon>Ascomycota</taxon>
        <taxon>Pezizomycotina</taxon>
        <taxon>Sordariomycetes</taxon>
        <taxon>Xylariomycetidae</taxon>
        <taxon>Amphisphaeriales</taxon>
        <taxon>Sporocadaceae</taxon>
        <taxon>Seiridium</taxon>
    </lineage>
</organism>
<sequence length="562" mass="62053">MTDKPVARGYVAALLDRLVAWQAGLPAESSSYTFQTVKIPLQCEDDVELEADLYLSKTANNQNAAGTLLVQCPYGRSIPMSIFSGSVYAARGYNVLYVSSRGTCGSGGKFDPARTDAADGVRVVAWMRKQPWYTGTFATLGGSYLGYTQWSLLGSDQPPADMVAAVIQVGPHDFSHIFWGTGSFWLGSLDWAHMRGIQDSMSTLQKLWFMYSMKSDGQIDVKRSVPLADAAKALLGDTSPWFHEWLTRPDIEKDEFYKPMKQDEALETTQVPILLVAGSYDIFLDQTIKQYQRLSQRGCTVALTIAPTCHTETQSVSGIANEAFDWFEKYLGKRGKEKIRPVPVRVNITGVNEWRWMPIWPPATKPLELFFDSAGQLGKSAPQLSDQSEFIFDPHDPTPSVGGPFLFGGGRVDDTSLSRRRDVLTFTTTPLDCDLEILGRPRIELLHGSDNPHVDLFVRLSEIDIKGVSHNISQAYRRLDPGRASPGSAVKIELELSDCAHLFKKGTAVRIYVAGACFPQYAYNLGSGEDQATGTTLKPAKHMIHFGGSDQSKVILPVSLEQ</sequence>
<dbReference type="EMBL" id="JARVKF010000416">
    <property type="protein sequence ID" value="KAK9415476.1"/>
    <property type="molecule type" value="Genomic_DNA"/>
</dbReference>
<keyword evidence="1" id="KW-0378">Hydrolase</keyword>
<dbReference type="InterPro" id="IPR000383">
    <property type="entry name" value="Xaa-Pro-like_dom"/>
</dbReference>
<dbReference type="InterPro" id="IPR029058">
    <property type="entry name" value="AB_hydrolase_fold"/>
</dbReference>
<proteinExistence type="predicted"/>
<dbReference type="Gene3D" id="2.60.120.260">
    <property type="entry name" value="Galactose-binding domain-like"/>
    <property type="match status" value="1"/>
</dbReference>
<dbReference type="Gene3D" id="1.10.3020.10">
    <property type="entry name" value="alpha-amino acid ester hydrolase ( Helical cap domain)"/>
    <property type="match status" value="1"/>
</dbReference>
<dbReference type="InterPro" id="IPR005674">
    <property type="entry name" value="CocE/Ser_esterase"/>
</dbReference>
<evidence type="ECO:0000313" key="4">
    <source>
        <dbReference type="Proteomes" id="UP001408356"/>
    </source>
</evidence>
<dbReference type="InterPro" id="IPR013736">
    <property type="entry name" value="Xaa-Pro_dipept_C"/>
</dbReference>
<dbReference type="Pfam" id="PF08530">
    <property type="entry name" value="PepX_C"/>
    <property type="match status" value="1"/>
</dbReference>
<comment type="caution">
    <text evidence="3">The sequence shown here is derived from an EMBL/GenBank/DDBJ whole genome shotgun (WGS) entry which is preliminary data.</text>
</comment>
<dbReference type="Proteomes" id="UP001408356">
    <property type="component" value="Unassembled WGS sequence"/>
</dbReference>
<evidence type="ECO:0000313" key="3">
    <source>
        <dbReference type="EMBL" id="KAK9415476.1"/>
    </source>
</evidence>
<dbReference type="SMART" id="SM00939">
    <property type="entry name" value="PepX_C"/>
    <property type="match status" value="1"/>
</dbReference>
<dbReference type="SUPFAM" id="SSF53474">
    <property type="entry name" value="alpha/beta-Hydrolases"/>
    <property type="match status" value="1"/>
</dbReference>
<dbReference type="SUPFAM" id="SSF49785">
    <property type="entry name" value="Galactose-binding domain-like"/>
    <property type="match status" value="1"/>
</dbReference>
<dbReference type="NCBIfam" id="TIGR00976">
    <property type="entry name" value="CocE_NonD"/>
    <property type="match status" value="1"/>
</dbReference>
<dbReference type="Pfam" id="PF02129">
    <property type="entry name" value="Peptidase_S15"/>
    <property type="match status" value="1"/>
</dbReference>
<feature type="domain" description="Xaa-Pro dipeptidyl-peptidase C-terminal" evidence="2">
    <location>
        <begin position="324"/>
        <end position="555"/>
    </location>
</feature>
<evidence type="ECO:0000256" key="1">
    <source>
        <dbReference type="ARBA" id="ARBA00022801"/>
    </source>
</evidence>
<dbReference type="Gene3D" id="3.40.50.1820">
    <property type="entry name" value="alpha/beta hydrolase"/>
    <property type="match status" value="1"/>
</dbReference>
<protein>
    <submittedName>
        <fullName evidence="3">Xaa-Pro dipeptidyl-peptidase C-terminal domain-containing protein</fullName>
    </submittedName>
</protein>
<keyword evidence="4" id="KW-1185">Reference proteome</keyword>
<dbReference type="InterPro" id="IPR008979">
    <property type="entry name" value="Galactose-bd-like_sf"/>
</dbReference>
<evidence type="ECO:0000259" key="2">
    <source>
        <dbReference type="SMART" id="SM00939"/>
    </source>
</evidence>